<accession>A0ABV1GYG7</accession>
<dbReference type="RefSeq" id="WP_019149972.1">
    <property type="nucleotide sequence ID" value="NZ_JBBMFL010000013.1"/>
</dbReference>
<sequence>MNIYVSHLSWGTSSEGLGNLFAQFGEVASANVITDRETGRSRGFGFVEMPDDDQARKAMEQLNGASFEGQTITVNEARPREERPSGGFGGSRGGGYGGGSRGRRF</sequence>
<gene>
    <name evidence="4" type="ORF">WMO46_10900</name>
</gene>
<evidence type="ECO:0000256" key="1">
    <source>
        <dbReference type="ARBA" id="ARBA00022884"/>
    </source>
</evidence>
<dbReference type="InterPro" id="IPR000504">
    <property type="entry name" value="RRM_dom"/>
</dbReference>
<dbReference type="SMART" id="SM00360">
    <property type="entry name" value="RRM"/>
    <property type="match status" value="1"/>
</dbReference>
<evidence type="ECO:0000313" key="5">
    <source>
        <dbReference type="Proteomes" id="UP001460202"/>
    </source>
</evidence>
<dbReference type="InterPro" id="IPR012677">
    <property type="entry name" value="Nucleotide-bd_a/b_plait_sf"/>
</dbReference>
<name>A0ABV1GYG7_9BACT</name>
<dbReference type="InterPro" id="IPR052462">
    <property type="entry name" value="SLIRP/GR-RBP-like"/>
</dbReference>
<feature type="domain" description="RRM" evidence="3">
    <location>
        <begin position="1"/>
        <end position="79"/>
    </location>
</feature>
<keyword evidence="5" id="KW-1185">Reference proteome</keyword>
<dbReference type="CDD" id="cd21608">
    <property type="entry name" value="RRM2_NsCP33_like"/>
    <property type="match status" value="1"/>
</dbReference>
<dbReference type="GeneID" id="78178717"/>
<comment type="caution">
    <text evidence="4">The sequence shown here is derived from an EMBL/GenBank/DDBJ whole genome shotgun (WGS) entry which is preliminary data.</text>
</comment>
<proteinExistence type="predicted"/>
<evidence type="ECO:0000256" key="2">
    <source>
        <dbReference type="SAM" id="MobiDB-lite"/>
    </source>
</evidence>
<keyword evidence="1" id="KW-0694">RNA-binding</keyword>
<protein>
    <submittedName>
        <fullName evidence="4">RNA-binding protein</fullName>
    </submittedName>
</protein>
<dbReference type="InterPro" id="IPR035979">
    <property type="entry name" value="RBD_domain_sf"/>
</dbReference>
<feature type="region of interest" description="Disordered" evidence="2">
    <location>
        <begin position="75"/>
        <end position="105"/>
    </location>
</feature>
<dbReference type="PANTHER" id="PTHR48027">
    <property type="entry name" value="HETEROGENEOUS NUCLEAR RIBONUCLEOPROTEIN 87F-RELATED"/>
    <property type="match status" value="1"/>
</dbReference>
<reference evidence="4 5" key="1">
    <citation type="submission" date="2024-03" db="EMBL/GenBank/DDBJ databases">
        <title>Human intestinal bacterial collection.</title>
        <authorList>
            <person name="Pauvert C."/>
            <person name="Hitch T.C.A."/>
            <person name="Clavel T."/>
        </authorList>
    </citation>
    <scope>NUCLEOTIDE SEQUENCE [LARGE SCALE GENOMIC DNA]</scope>
    <source>
        <strain evidence="4 5">CLA-KB-H122</strain>
    </source>
</reference>
<dbReference type="Gene3D" id="3.30.70.330">
    <property type="match status" value="1"/>
</dbReference>
<organism evidence="4 5">
    <name type="scientific">Alistipes intestinihominis</name>
    <dbReference type="NCBI Taxonomy" id="3133172"/>
    <lineage>
        <taxon>Bacteria</taxon>
        <taxon>Pseudomonadati</taxon>
        <taxon>Bacteroidota</taxon>
        <taxon>Bacteroidia</taxon>
        <taxon>Bacteroidales</taxon>
        <taxon>Rikenellaceae</taxon>
        <taxon>Alistipes</taxon>
    </lineage>
</organism>
<dbReference type="InterPro" id="IPR048289">
    <property type="entry name" value="RRM2_NsCP33-like"/>
</dbReference>
<feature type="compositionally biased region" description="Gly residues" evidence="2">
    <location>
        <begin position="86"/>
        <end position="105"/>
    </location>
</feature>
<dbReference type="PROSITE" id="PS50102">
    <property type="entry name" value="RRM"/>
    <property type="match status" value="1"/>
</dbReference>
<dbReference type="EMBL" id="JBBMFL010000013">
    <property type="protein sequence ID" value="MEQ2545452.1"/>
    <property type="molecule type" value="Genomic_DNA"/>
</dbReference>
<evidence type="ECO:0000313" key="4">
    <source>
        <dbReference type="EMBL" id="MEQ2545452.1"/>
    </source>
</evidence>
<dbReference type="Pfam" id="PF00076">
    <property type="entry name" value="RRM_1"/>
    <property type="match status" value="1"/>
</dbReference>
<dbReference type="SUPFAM" id="SSF54928">
    <property type="entry name" value="RNA-binding domain, RBD"/>
    <property type="match status" value="1"/>
</dbReference>
<evidence type="ECO:0000259" key="3">
    <source>
        <dbReference type="PROSITE" id="PS50102"/>
    </source>
</evidence>
<dbReference type="Proteomes" id="UP001460202">
    <property type="component" value="Unassembled WGS sequence"/>
</dbReference>